<evidence type="ECO:0000259" key="12">
    <source>
        <dbReference type="PROSITE" id="PS50853"/>
    </source>
</evidence>
<keyword evidence="6" id="KW-0393">Immunoglobulin domain</keyword>
<evidence type="ECO:0000256" key="9">
    <source>
        <dbReference type="SAM" id="MobiDB-lite"/>
    </source>
</evidence>
<organism evidence="13 14">
    <name type="scientific">Bombus vosnesenskii</name>
    <dbReference type="NCBI Taxonomy" id="207650"/>
    <lineage>
        <taxon>Eukaryota</taxon>
        <taxon>Metazoa</taxon>
        <taxon>Ecdysozoa</taxon>
        <taxon>Arthropoda</taxon>
        <taxon>Hexapoda</taxon>
        <taxon>Insecta</taxon>
        <taxon>Pterygota</taxon>
        <taxon>Neoptera</taxon>
        <taxon>Endopterygota</taxon>
        <taxon>Hymenoptera</taxon>
        <taxon>Apocrita</taxon>
        <taxon>Aculeata</taxon>
        <taxon>Apoidea</taxon>
        <taxon>Anthophila</taxon>
        <taxon>Apidae</taxon>
        <taxon>Bombus</taxon>
        <taxon>Pyrobombus</taxon>
    </lineage>
</organism>
<dbReference type="Gene3D" id="3.30.200.20">
    <property type="entry name" value="Phosphorylase Kinase, domain 1"/>
    <property type="match status" value="1"/>
</dbReference>
<dbReference type="FunFam" id="2.60.40.10:FF:000022">
    <property type="entry name" value="Cardiac titin"/>
    <property type="match status" value="1"/>
</dbReference>
<dbReference type="PROSITE" id="PS50853">
    <property type="entry name" value="FN3"/>
    <property type="match status" value="2"/>
</dbReference>
<dbReference type="Gene3D" id="1.10.510.10">
    <property type="entry name" value="Transferase(Phosphotransferase) domain 1"/>
    <property type="match status" value="1"/>
</dbReference>
<proteinExistence type="inferred from homology"/>
<dbReference type="Proteomes" id="UP000504631">
    <property type="component" value="Unplaced"/>
</dbReference>
<sequence>MGKEKVETLEEATEGKVELFEDTTEEKAKALEVTEEGETKVLQVMGKEKVETLEGVAEGKVELFEGTTEEKAKALEVTEEGETKVLQVMGKEKVETLEEAAEGKVELFEGTTEEKAKALEVTEEGETKLLQVMGKEKVETLEEATEGKVELFEGTTEEKAKALEVTEAEKAKVLQVMGKEKIETLEGATEGKVELLEGTTVEKAKGLEVTEEGILGTLQIMGTETLESPELVEEELDVLKEMKEETVMALEAATVSPELVQESKVESIKVMNVGKVVSVEGMKEEKAGDLEITKEGESVVIHKSTEELSKAVERVEVFSEEITEGAGQILFDMTEKLSIKEEEVETVPQMTEEMPKAMVKVEAPLDETEKLIDEKKVEILTDEVALPVKTVDEKTTSSEKVAVTEKLKGASGVEESVEEIIAQTIEPEQKKRRTETAVERMEEGKIEKEEVASQEIKIEESKKSEELKQKHDIKEQIFEKVEETLKAERVVEESLEKTKEETSESAFKESNEAERQREIMEALERIEDLTKAEEMAEEERKKAKISLIQKTGSLINALQQPLKELTSLVSVALDEPLSSRSEEEKRRIRELTALIQILYDLKATSASIQNTLSSSSISELKTQFVHLLESLINVDQATEKILRLTQKELAPALKENVMVSLQILSEPLKSLQRELSSIQEATSQLPTDCIPLRGNAQNVNEAISELVKVIQQTADTKSMKVVEEIKVMTKTKEENLDIEETTAKPLEELIEVLMVSQEQVKPEDASPLGSAPPSIESAELTKQQKLEANIAKKIVSPIQNLREAIAKIEEEKLEETEQLDLPTKTAAIILSTIIDPLEKLKQSLDISSQQQTVEHEEITEETQSNVPFLQSLPVANILEELERSIATIQEEMILEANEEMNKLEDKALIVKEIDKSLENLKLSIGAVQKIVTFEIERAGTFSNIEETPAVETFIESVNELREKCTAIVSSPPVKIESPEKIRKEELEQVLEMMSQPIQLLRETASEIEEQKTDEVRALDETSKNVVEALKPLVHPLEELEQLLCTAIQQIHPSKDEKTEEIKSTTLPTEQLKVSPVLAELQKSIVMIEEQIAVQPKKLDVSTTKVEASVAELIESPLKTLKSAVTAIQTLEAEETKELTSEEKTTALKTLAKCVEKIANVSSVISSQQKVEISTLQQPQVAKIDIQEFGQQALDNIASPIQILRETISKLDEQQTQETETLIMSETKEIAGVLHTLVEPLEQLEKSLSVAVQETSIVKDESTSDLEDVQSSMKLNVRPVLQQLEKSIGVIQEQVSLEPTKEESKDKLVGSVAKTIEEPLEQMKSSVAAIKEIILETEQTGNLSDVDKTSILKSFAKSVEEIGEKCLAVISQQQIGIQLVPQKIKESQVEILDMAVSPLQLLRETIIKIEEEKLQQVEALDSSKVAASESALKILVEPLQRLETSLSSTVQQAISMELNKIEEISQAAPPLQKLDIQPIVEELQKCVASVQEQVKLQTVAEHSIEEASIMQATEKSLEDLNSSLAIIQSVVSTEPGVEETLSETEKVTALRHFAKSVQELEECMAMVSQHQVDAKETVMESMEAEKLETQVLETIIVPIHTLHETIMKIQEDNTEEIGTLELQKGNVQTLTPLMHPLQQLERSLVNVVQQASDQKLESVEQIQRETPQTIVLRPILQELKESIINIQGQLATSFEESSKLETAKDLNKALEELETATIAVQHVFTLSSEETEEIKTQKKSALEAFAKSIEQLEERCSAVISQKKVEKKLEEAEKQQAKMVDVEILQKISNTVHVLRESLSHIEEEKMQQVEELKIPKEKTNLKLNVLIEPLNILEQALQTALLEGKVLEEETTKELKKSEIPVDKLNLQPVLEEFQKSIITIQQQTSETATISGEVSEVSMMLAAEKSLEQMKLSVAAVQEITIAQQDQTKELRTGEEKSRLEAFARSMEETGEKLLAAVKQYEVKKSEEVPAKNKVVEDFVKTVIEPINELQTTILNIDKESELLGKKKEEEVVLFLSMVQPLHKLEESFLSAMQQEAVTKYETVKEISQAIPALQELPVKLTLEELNKNVAEIQKQLVFAKETLSSTGDTEDFAVIKNLERSLSDLRTSVAVVQQLTTIEKPGEQILDVENASALQAFGKAVEEFRKQCSATISKPKVIATIIGTIQLETPQKLEAQVSETVTVPAKLLQESISTMAEIKLQEAEILETSDTKKPMTILTELILPLQRLEQCFFAAIQGEHVIEHDTKSLETDKVSFEKTTLKPILEEFQKSIAVIEEHMMVEEGMQSMSEVGNASQLKTMAQTLTDLRTSVAAIQRAVEFAPEFSEEFSKTESVAAFETFAKTLHDLVKRAATINQQQIIIEPAADTISEEASSLKTWADVVEETNVQVTEPMIVDQGTVESPSEMALSISEEETQTLKSLAKPLSELKECLAIIVEERKSMDANEIALMLSEREDISLLKAMAQPLLELKNVAVSVINEQTAIESAKEKSFDSEGKPETTLNPLIEPLEELCNSIALIEDRMLVESVEDRPVDEVSLLSALAEPLIILHRSISVLEERVMSPEVEPMPEESSHWITECLAVPLQEIERSIAEIRECVVVEPEPGLAEEMSRIDTPDWSVVEKLVQPVEVIKSTIIEMEENIIKNTKAEKQNEYEIVKTLVQPLADVQESFLVLKNKTDMSIEEEEASIDAIVDSLSNLEKSISFIEEQAAEKLQLASNITETIIGYLAEPLLQLKEKIMTVEESSTVYLENLEKPLKGLQAALEAVLSDQREEVQKQKKESVISMEEVTRISTKLIHSIKEVNDSIESIDNKIESYKGLLGLEIQIEKEALNMLAKPLEQLKQGIQSVLDKQEIGEGPMESLKMLRKAIAIVREQSADKPIAEPSHLEITEIYGVLKTLNISLYELEDSIKKVEALWKDSLSGEGIVELETPILNLMNDINLLRDKLLNVQVVWEEDKEKKKSKKKEKEEVEEEMKIVDKDEDERKKEEEVDKQKHKEEEKKREEEQQLREEEEKKKTEKLKQEEEERKKKEEAEKLKHEEEEREKKEEAEKLKQEEEERKKKEEGEKLKQEEEERKKKEEAEKLKQEEEERKKKEEAEKLKQEEEERKKKEEAEKLKQEEEERKKKEEAEKLKQEEEERKKKEEAEILKQKEEERKQKEAEKLKQEEERKKKAEAEKLKQEEERKKKEEAEKLRQEEERKKKEEAEKLKQEEERKKKEEAEKLKQEEERKKKEEAEKLKQEEERKKKEEAEKLKQEEEHKKKEEAQKLKGEKKRKKKGETENLKQEEERKKQEPEQLKQEEEERKKKEAAEKLKQEQARKEQEEKLKHDGDRKIEEAEKLKQEEEHKKKEEVEQLKEEEMHKKKEGAQKLKEDKKRKKTEETEKLIQEGERKREQETEKLKQEEERKTKEAEKLKQDEDLKKKEEDKRRKEEQQEQEEAERKKQEEEARRKKVEGEQKIESEALEQKEEKLRKRIEKRRLQQAEDERTEREEAEKRKKEQEQRKREREERAKKEEEKRRKHEEEEYKRKEERAKLKKEEEERRKAEKAEKLKKELEREDQRREEIRRRREEQEKQIRQEAEKVRKAEEERLRKEDETRERRRREREQRRQEEEAKLRREEEERLQREEERRRKRKEAERQWNEDKESMRRRETERLERRRAEERQNREESERSRREDEERRCRRETERQLRREEAAREMKEEEERVRRRQEEEASRLRRRRQEQLRDDTWSKIRQSESDQLFRKMADDALRIGRMKAGSSDVEFWRDRRDKSYRHDSGFDSGLSSTSRSYSWRDSLTSLTRKRIDDFLDYKLRDTPIDRYYYDTGTYYRRRRKRDDQITRTRSISLLKYDDYSTGDSDTTITAATVSKPPRYTSRTKTSSRIDLDDRGSNLSIYLPPIKDELTPRDKGKKPSFCTRLTNRTVGVGMRTRLTCTVLGHPEPRVYWTKDGERLDITTNKYKTRFDNGMAYFELHEALPEDSGLYTCVAENIHGIATTESTLKVYPDFQPALSPPTFTRSIKDTYRPSDNELILECRVRGHPIPIISWLKDGCILQGDRFRQCYLDDGIYRLEIAAPNSTDSGRYTCRAMNDLRTEEISHVVQFNERERRIVGKHEKSFDDYFNIETYNRPRFSSYLSDYSVPKGGTIALQVEVKGVPAPEVRWFRGERREPVSIPKAKTFIESGVHTLVLPEVTESERGTYICRAINAYGHVDSIATVDVISPSAMDGEKPAMFVSRPSEKSITVTSGEDVSVSFRFCGVPKPRVTWMKGLKDITDGPRSYKETIDDYVRLTLKRVVPSDEGTYCILLKNRYGCDRSFFSIKVKQRARSLTPDWSTLSSRTETGSCIGLSSESRDEDLPYVKNVPGPITSEPVVVDGGKNWLSLSWGKAERRGPAPVIAYKVDAWLLGSDGGARWVELGMTPINAFDAFNLKPGGEYKFQVTPRNRYGWGESVTMTNSVKVSEIVDLPEFTKILPGQLKVLEGATVKLECEIRADSKVDIKWYHESMEIDANGDSRLSIYHSATRCCLTIENVQEIDSGRYVCEASNSIGKVSSFARVLVVNDPKIIEADEKLRSRGLGDETEDRPPQFTMRVRDRRVQASFPVRLTCQVTGYPAPEVTWYKDTEEIRQDERHVFWNNDSNFHTLEIIHSMLEDSGCYMVMAKNASGSVSCRCILVVDKGIRAYIAPEFLCGLDAVYTVKLGGDLRMTAQIEAYPSVGIVWHRDGIRLRPSRRAVMTLNHDGTVELCLAKVTQRDAGVYCCTATNEVGFAETSTRVSIIGTETQDDEMSAEGVPTVTIVSTPDIPYSKEPLFVTKPLSTEAIEGDNVIISCEVVGDPKPEVMWLRDFLRPDYYRDAAHFRLVGEGPQYRLEIPYAKLDFTGTYSVIARNCHGEAKAVISLQIYAKGQGKEEKMKKSGVTHGKVLTLPIVTRELRDLRCCDGDAVTLECKVHATPEAPLVRWERGGKILQMGGDFSADFDGETARLSIQHVYPEDEGEYTCVAYNDLGKAFTSACLIVDVPEGKENVLSQRLTRPAGLLSAGSTPRSTPRSTPIRSLSPAVSHGRELRSPQLLPRSRSMSRRPKISPPKFYAVPHNRVVEEGETVRFQCAVVGHPSPWVKWDKNGIIATPTARISIKERDDVKILEIVEVTQEDAGLYRVIVENDYGRIEASARLEIINRQLLGSVARTIRTRSASPRTYPSFSRSLLDTTSRINGRLYLDCGIRGTPSLTPTWFRNGRPLERSIRVKRYFDGTTAKVEILKVKASDAGEYTCVATNVLGSTKNSCQVTVLDSHNPSTCDKDPPKFLQSLPEESIVMEGHCYELQTRLAGTPPFSVTWLKDGREIPDNDYHKYVIYGDGGVALRLSNVCPQDAGEYTCLVRNNFGEVSSNGLFAVQDYKGIPKLAPQFTKTPVSVITPKGETACFCARVQCGKPMEITWTINGKDIRENSRCKVERDDNVSILRIHDVQPRDIGEIRCTASVTGKGPSISCTAELRFQRTVQNFEESRRHDTLEINNEKPPKAVNCSRNNSLRKTRKDVLSSSRNQLHESPMRIRSSSLPLRSTSSPKQLSPAPARKNILQSPLLDTRKTLATNKTNKRIVRGSKKLEREVTQQVRYKSNEHRISSSSDEEQTRDICKEKSSEVSNEKISKLVENKEECITSSTEVSDPYKTGNNAKQIQDNYNKHDNTPIICMESVLQELEEDSIVKKEEIVAKEEEKVTIRSEEFVAASIVKVPADVTVFRGNRVVLRVTYRGHPEPVVKWLRAGRELTANKKTAITYGGGVSCLISDDVTADNAGKYEVSVENKLGKDRRCFSVAVEGPPDPPASVPNICCSTGATTINWRSSPYDGGCTVTGYTVEMNRADENTWLTIAESCLSLSLTLPAVGTDTVIPGERYRFRVRAENIHGVSEPGEESEFVRIPKQGETCLQDDEDEFKPPFEARIVEMEDGQLFNHRYEILEELGKGRYGTVRRVVEKSSGTSFAAKFVRTIKTKDREQVREEIRIMNMLRHPKLLLLAAAFESPREITMVTEYISGGELFERVVADDFTLTERDSILFMKQICEGVEYMHQNKVVHLDLKPENIMCRTRTSHQIKLIDFGLAQTLKPDTPIRVLFGTPEFIPPEIISYEPIGTESDMWSVGVICYVLLTGLSPFMGDNDAETFANITRADYDLEDEAFDAISNDAKDFISSLLVKRKESRMSARQCLEHAWMAQHAEAMSRIALPTEKLKKFIVRRKWQKTGNAIRALGRMAILSANSRRSPTATAESSPTSDPIESPRTIDFDVSSNEQKSRDIDDAIEKNNGSTNELDTLERNLYSFCYKTKMNISPEETLDPSQKEVTGVSSDLESSLKNEPTTDHAGSCSQGNGSGGTRETDTVEETEGQNEVQSEELLPMERIEEETEIVTRCQVEERTLITEEISILTSVTVEGKSLIDFNDKSQSYQDLLWDEVTTKSTINDEINSPELVTSECKQDSTWNVEEKTISEDTFMEIDKELKQKTDRESSVNSQKSRRVFRGDSRDSGIGDCISNLSASSQQVNELGISSIKEEEADNENNSDNLKNVLQKVEQFESRRTSLEEINEMSDAGNIEVSDPKKHTKGSIEVATLSGVTKASREINRQHEVPDEIEDPRLLIGRIRSKFVPTGNVSRTAKLFEKEAAESKSPTNVPHVSQRTNPVVTMTPGKPHNERIQKAFAFWNK</sequence>
<feature type="domain" description="Ig-like" evidence="11">
    <location>
        <begin position="4929"/>
        <end position="5013"/>
    </location>
</feature>
<comment type="similarity">
    <text evidence="1">Belongs to the protein kinase superfamily. CAMK Ser/Thr protein kinase family.</text>
</comment>
<feature type="compositionally biased region" description="Basic and acidic residues" evidence="9">
    <location>
        <begin position="3482"/>
        <end position="3713"/>
    </location>
</feature>
<dbReference type="Gene3D" id="2.60.40.10">
    <property type="entry name" value="Immunoglobulins"/>
    <property type="match status" value="16"/>
</dbReference>
<dbReference type="SMART" id="SM00220">
    <property type="entry name" value="S_TKc"/>
    <property type="match status" value="1"/>
</dbReference>
<feature type="compositionally biased region" description="Basic and acidic residues" evidence="9">
    <location>
        <begin position="3282"/>
        <end position="3475"/>
    </location>
</feature>
<feature type="domain" description="Ig-like" evidence="11">
    <location>
        <begin position="5407"/>
        <end position="5491"/>
    </location>
</feature>
<dbReference type="GO" id="GO:0030154">
    <property type="term" value="P:cell differentiation"/>
    <property type="evidence" value="ECO:0007669"/>
    <property type="project" value="UniProtKB-ARBA"/>
</dbReference>
<keyword evidence="2" id="KW-0677">Repeat</keyword>
<feature type="compositionally biased region" description="Basic and acidic residues" evidence="9">
    <location>
        <begin position="5632"/>
        <end position="5641"/>
    </location>
</feature>
<dbReference type="InterPro" id="IPR003961">
    <property type="entry name" value="FN3_dom"/>
</dbReference>
<dbReference type="GeneID" id="117242216"/>
<feature type="domain" description="Ig-like" evidence="11">
    <location>
        <begin position="5089"/>
        <end position="5177"/>
    </location>
</feature>
<feature type="domain" description="Ig-like" evidence="11">
    <location>
        <begin position="4689"/>
        <end position="4779"/>
    </location>
</feature>
<evidence type="ECO:0000256" key="5">
    <source>
        <dbReference type="ARBA" id="ARBA00023157"/>
    </source>
</evidence>
<dbReference type="RefSeq" id="XP_033364596.1">
    <property type="nucleotide sequence ID" value="XM_033508705.1"/>
</dbReference>
<feature type="region of interest" description="Disordered" evidence="9">
    <location>
        <begin position="6498"/>
        <end position="6522"/>
    </location>
</feature>
<feature type="region of interest" description="Disordered" evidence="9">
    <location>
        <begin position="2966"/>
        <end position="3713"/>
    </location>
</feature>
<dbReference type="CDD" id="cd14103">
    <property type="entry name" value="STKc_MLCK"/>
    <property type="match status" value="1"/>
</dbReference>
<dbReference type="Pfam" id="PF07679">
    <property type="entry name" value="I-set"/>
    <property type="match status" value="14"/>
</dbReference>
<dbReference type="SMART" id="SM00060">
    <property type="entry name" value="FN3"/>
    <property type="match status" value="2"/>
</dbReference>
<dbReference type="SMART" id="SM00409">
    <property type="entry name" value="IG"/>
    <property type="match status" value="14"/>
</dbReference>
<dbReference type="FunFam" id="2.60.40.10:FF:001452">
    <property type="entry name" value="Uncharacterized protein, isoform F"/>
    <property type="match status" value="1"/>
</dbReference>
<dbReference type="PROSITE" id="PS00108">
    <property type="entry name" value="PROTEIN_KINASE_ST"/>
    <property type="match status" value="1"/>
</dbReference>
<feature type="domain" description="Protein kinase" evidence="10">
    <location>
        <begin position="5958"/>
        <end position="6213"/>
    </location>
</feature>
<feature type="binding site" evidence="7">
    <location>
        <position position="5987"/>
    </location>
    <ligand>
        <name>ATP</name>
        <dbReference type="ChEBI" id="CHEBI:30616"/>
    </ligand>
</feature>
<feature type="coiled-coil region" evidence="8">
    <location>
        <begin position="2684"/>
        <end position="2718"/>
    </location>
</feature>
<dbReference type="InterPro" id="IPR011009">
    <property type="entry name" value="Kinase-like_dom_sf"/>
</dbReference>
<dbReference type="InterPro" id="IPR036116">
    <property type="entry name" value="FN3_sf"/>
</dbReference>
<dbReference type="FunFam" id="1.10.510.10:FF:000175">
    <property type="entry name" value="Myosin light chain kinase, smooth muscle"/>
    <property type="match status" value="1"/>
</dbReference>
<dbReference type="PROSITE" id="PS50011">
    <property type="entry name" value="PROTEIN_KINASE_DOM"/>
    <property type="match status" value="1"/>
</dbReference>
<feature type="domain" description="Ig-like" evidence="11">
    <location>
        <begin position="4812"/>
        <end position="4905"/>
    </location>
</feature>
<feature type="compositionally biased region" description="Low complexity" evidence="9">
    <location>
        <begin position="6262"/>
        <end position="6273"/>
    </location>
</feature>
<feature type="domain" description="Ig-like" evidence="11">
    <location>
        <begin position="5305"/>
        <end position="5395"/>
    </location>
</feature>
<feature type="region of interest" description="Disordered" evidence="9">
    <location>
        <begin position="6257"/>
        <end position="6307"/>
    </location>
</feature>
<dbReference type="InterPro" id="IPR017441">
    <property type="entry name" value="Protein_kinase_ATP_BS"/>
</dbReference>
<dbReference type="SMART" id="SM00408">
    <property type="entry name" value="IGc2"/>
    <property type="match status" value="14"/>
</dbReference>
<evidence type="ECO:0000256" key="4">
    <source>
        <dbReference type="ARBA" id="ARBA00022840"/>
    </source>
</evidence>
<dbReference type="FunFam" id="2.60.40.10:FF:000069">
    <property type="entry name" value="Alpha-protein kinase 3"/>
    <property type="match status" value="1"/>
</dbReference>
<dbReference type="InterPro" id="IPR008271">
    <property type="entry name" value="Ser/Thr_kinase_AS"/>
</dbReference>
<dbReference type="InterPro" id="IPR007110">
    <property type="entry name" value="Ig-like_dom"/>
</dbReference>
<dbReference type="PANTHER" id="PTHR47633:SF7">
    <property type="entry name" value="TITIN HOMOLOG"/>
    <property type="match status" value="1"/>
</dbReference>
<feature type="region of interest" description="Disordered" evidence="9">
    <location>
        <begin position="5616"/>
        <end position="5641"/>
    </location>
</feature>
<feature type="domain" description="Ig-like" evidence="11">
    <location>
        <begin position="5731"/>
        <end position="5821"/>
    </location>
</feature>
<dbReference type="Pfam" id="PF00069">
    <property type="entry name" value="Pkinase"/>
    <property type="match status" value="1"/>
</dbReference>
<dbReference type="PANTHER" id="PTHR47633">
    <property type="entry name" value="IMMUNOGLOBULIN"/>
    <property type="match status" value="1"/>
</dbReference>
<dbReference type="KEGG" id="bvk:117242216"/>
<feature type="coiled-coil region" evidence="8">
    <location>
        <begin position="1734"/>
        <end position="1804"/>
    </location>
</feature>
<feature type="region of interest" description="Disordered" evidence="9">
    <location>
        <begin position="6658"/>
        <end position="6677"/>
    </location>
</feature>
<dbReference type="SUPFAM" id="SSF48726">
    <property type="entry name" value="Immunoglobulin"/>
    <property type="match status" value="14"/>
</dbReference>
<feature type="domain" description="Ig-like" evidence="11">
    <location>
        <begin position="4470"/>
        <end position="4561"/>
    </location>
</feature>
<feature type="coiled-coil region" evidence="8">
    <location>
        <begin position="6547"/>
        <end position="6581"/>
    </location>
</feature>
<evidence type="ECO:0000256" key="1">
    <source>
        <dbReference type="ARBA" id="ARBA00006692"/>
    </source>
</evidence>
<feature type="compositionally biased region" description="Low complexity" evidence="9">
    <location>
        <begin position="5554"/>
        <end position="5568"/>
    </location>
</feature>
<evidence type="ECO:0000313" key="14">
    <source>
        <dbReference type="RefSeq" id="XP_033364596.1"/>
    </source>
</evidence>
<accession>A0A6J3LIU0</accession>
<feature type="region of interest" description="Disordered" evidence="9">
    <location>
        <begin position="5038"/>
        <end position="5088"/>
    </location>
</feature>
<keyword evidence="3 7" id="KW-0547">Nucleotide-binding</keyword>
<evidence type="ECO:0000256" key="3">
    <source>
        <dbReference type="ARBA" id="ARBA00022741"/>
    </source>
</evidence>
<feature type="domain" description="Ig-like" evidence="11">
    <location>
        <begin position="3915"/>
        <end position="4004"/>
    </location>
</feature>
<dbReference type="FunFam" id="2.60.40.10:FF:001053">
    <property type="entry name" value="Uncharacterized protein, isoform D"/>
    <property type="match status" value="1"/>
</dbReference>
<feature type="compositionally biased region" description="Basic and acidic residues" evidence="9">
    <location>
        <begin position="2966"/>
        <end position="3273"/>
    </location>
</feature>
<feature type="domain" description="Ig-like" evidence="11">
    <location>
        <begin position="4132"/>
        <end position="4221"/>
    </location>
</feature>
<keyword evidence="13" id="KW-1185">Reference proteome</keyword>
<dbReference type="SMART" id="SM00406">
    <property type="entry name" value="IGv"/>
    <property type="match status" value="2"/>
</dbReference>
<reference evidence="14" key="1">
    <citation type="submission" date="2025-08" db="UniProtKB">
        <authorList>
            <consortium name="RefSeq"/>
        </authorList>
    </citation>
    <scope>IDENTIFICATION</scope>
    <source>
        <tissue evidence="14">Muscle</tissue>
    </source>
</reference>
<feature type="domain" description="Fibronectin type-III" evidence="12">
    <location>
        <begin position="5823"/>
        <end position="5925"/>
    </location>
</feature>
<dbReference type="PROSITE" id="PS00107">
    <property type="entry name" value="PROTEIN_KINASE_ATP"/>
    <property type="match status" value="1"/>
</dbReference>
<feature type="domain" description="Fibronectin type-III" evidence="12">
    <location>
        <begin position="4366"/>
        <end position="4466"/>
    </location>
</feature>
<feature type="domain" description="Ig-like" evidence="11">
    <location>
        <begin position="4233"/>
        <end position="4306"/>
    </location>
</feature>
<dbReference type="InterPro" id="IPR013106">
    <property type="entry name" value="Ig_V-set"/>
</dbReference>
<dbReference type="InterPro" id="IPR013098">
    <property type="entry name" value="Ig_I-set"/>
</dbReference>
<dbReference type="InterPro" id="IPR036179">
    <property type="entry name" value="Ig-like_dom_sf"/>
</dbReference>
<dbReference type="CDD" id="cd00096">
    <property type="entry name" value="Ig"/>
    <property type="match status" value="5"/>
</dbReference>
<dbReference type="GO" id="GO:0005524">
    <property type="term" value="F:ATP binding"/>
    <property type="evidence" value="ECO:0007669"/>
    <property type="project" value="UniProtKB-UniRule"/>
</dbReference>
<dbReference type="InterPro" id="IPR003598">
    <property type="entry name" value="Ig_sub2"/>
</dbReference>
<dbReference type="InterPro" id="IPR013783">
    <property type="entry name" value="Ig-like_fold"/>
</dbReference>
<feature type="compositionally biased region" description="Basic and acidic residues" evidence="9">
    <location>
        <begin position="6291"/>
        <end position="6301"/>
    </location>
</feature>
<feature type="domain" description="Ig-like" evidence="11">
    <location>
        <begin position="5202"/>
        <end position="5290"/>
    </location>
</feature>
<protein>
    <submittedName>
        <fullName evidence="14">Titin homolog isoform X1</fullName>
    </submittedName>
</protein>
<evidence type="ECO:0000313" key="13">
    <source>
        <dbReference type="Proteomes" id="UP000504631"/>
    </source>
</evidence>
<dbReference type="SUPFAM" id="SSF49265">
    <property type="entry name" value="Fibronectin type III"/>
    <property type="match status" value="1"/>
</dbReference>
<feature type="coiled-coil region" evidence="8">
    <location>
        <begin position="2064"/>
        <end position="2117"/>
    </location>
</feature>
<name>A0A6J3LIU0_9HYME</name>
<dbReference type="FunFam" id="2.60.40.10:FF:000032">
    <property type="entry name" value="palladin isoform X1"/>
    <property type="match status" value="3"/>
</dbReference>
<feature type="region of interest" description="Disordered" evidence="9">
    <location>
        <begin position="5517"/>
        <end position="5577"/>
    </location>
</feature>
<evidence type="ECO:0000256" key="7">
    <source>
        <dbReference type="PROSITE-ProRule" id="PRU10141"/>
    </source>
</evidence>
<feature type="compositionally biased region" description="Polar residues" evidence="9">
    <location>
        <begin position="6663"/>
        <end position="6677"/>
    </location>
</feature>
<feature type="domain" description="Ig-like" evidence="11">
    <location>
        <begin position="4589"/>
        <end position="4672"/>
    </location>
</feature>
<evidence type="ECO:0000259" key="11">
    <source>
        <dbReference type="PROSITE" id="PS50835"/>
    </source>
</evidence>
<dbReference type="SUPFAM" id="SSF56112">
    <property type="entry name" value="Protein kinase-like (PK-like)"/>
    <property type="match status" value="1"/>
</dbReference>
<feature type="coiled-coil region" evidence="8">
    <location>
        <begin position="878"/>
        <end position="913"/>
    </location>
</feature>
<keyword evidence="8" id="KW-0175">Coiled coil</keyword>
<dbReference type="FunFam" id="2.60.40.10:FF:000612">
    <property type="entry name" value="palladin isoform X1"/>
    <property type="match status" value="1"/>
</dbReference>
<dbReference type="GO" id="GO:0004672">
    <property type="term" value="F:protein kinase activity"/>
    <property type="evidence" value="ECO:0007669"/>
    <property type="project" value="InterPro"/>
</dbReference>
<feature type="domain" description="Ig-like" evidence="11">
    <location>
        <begin position="4016"/>
        <end position="4100"/>
    </location>
</feature>
<evidence type="ECO:0000259" key="10">
    <source>
        <dbReference type="PROSITE" id="PS50011"/>
    </source>
</evidence>
<feature type="compositionally biased region" description="Polar residues" evidence="9">
    <location>
        <begin position="6335"/>
        <end position="6349"/>
    </location>
</feature>
<evidence type="ECO:0000256" key="8">
    <source>
        <dbReference type="SAM" id="Coils"/>
    </source>
</evidence>
<dbReference type="InterPro" id="IPR003599">
    <property type="entry name" value="Ig_sub"/>
</dbReference>
<feature type="compositionally biased region" description="Polar residues" evidence="9">
    <location>
        <begin position="5042"/>
        <end position="5056"/>
    </location>
</feature>
<keyword evidence="5" id="KW-1015">Disulfide bond</keyword>
<gene>
    <name evidence="14" type="primary">LOC117242216</name>
</gene>
<dbReference type="InterPro" id="IPR000719">
    <property type="entry name" value="Prot_kinase_dom"/>
</dbReference>
<feature type="region of interest" description="Disordered" evidence="9">
    <location>
        <begin position="496"/>
        <end position="515"/>
    </location>
</feature>
<keyword evidence="4 7" id="KW-0067">ATP-binding</keyword>
<feature type="region of interest" description="Disordered" evidence="9">
    <location>
        <begin position="6331"/>
        <end position="6390"/>
    </location>
</feature>
<evidence type="ECO:0000256" key="2">
    <source>
        <dbReference type="ARBA" id="ARBA00022737"/>
    </source>
</evidence>
<dbReference type="GO" id="GO:0009653">
    <property type="term" value="P:anatomical structure morphogenesis"/>
    <property type="evidence" value="ECO:0007669"/>
    <property type="project" value="UniProtKB-ARBA"/>
</dbReference>
<evidence type="ECO:0000256" key="6">
    <source>
        <dbReference type="ARBA" id="ARBA00023319"/>
    </source>
</evidence>
<dbReference type="PROSITE" id="PS50835">
    <property type="entry name" value="IG_LIKE"/>
    <property type="match status" value="14"/>
</dbReference>
<dbReference type="FunFam" id="2.60.40.10:FF:000107">
    <property type="entry name" value="Myosin, light chain kinase a"/>
    <property type="match status" value="3"/>
</dbReference>
<dbReference type="CDD" id="cd00063">
    <property type="entry name" value="FN3"/>
    <property type="match status" value="2"/>
</dbReference>